<dbReference type="GO" id="GO:0008017">
    <property type="term" value="F:microtubule binding"/>
    <property type="evidence" value="ECO:0007669"/>
    <property type="project" value="InterPro"/>
</dbReference>
<dbReference type="PROSITE" id="PS00411">
    <property type="entry name" value="KINESIN_MOTOR_1"/>
    <property type="match status" value="1"/>
</dbReference>
<comment type="similarity">
    <text evidence="3">Belongs to the TRAFAC class myosin-kinesin ATPase superfamily. Kinesin family.</text>
</comment>
<dbReference type="eggNOG" id="KOG0239">
    <property type="taxonomic scope" value="Eukaryota"/>
</dbReference>
<organism evidence="7 8">
    <name type="scientific">Ectocarpus siliculosus</name>
    <name type="common">Brown alga</name>
    <name type="synonym">Conferva siliculosa</name>
    <dbReference type="NCBI Taxonomy" id="2880"/>
    <lineage>
        <taxon>Eukaryota</taxon>
        <taxon>Sar</taxon>
        <taxon>Stramenopiles</taxon>
        <taxon>Ochrophyta</taxon>
        <taxon>PX clade</taxon>
        <taxon>Phaeophyceae</taxon>
        <taxon>Ectocarpales</taxon>
        <taxon>Ectocarpaceae</taxon>
        <taxon>Ectocarpus</taxon>
    </lineage>
</organism>
<dbReference type="Proteomes" id="UP000002630">
    <property type="component" value="Unassembled WGS sequence"/>
</dbReference>
<sequence length="1148" mass="128794">MCNRIEEMKRKVEEDRRALSAESEQMRAKMDFQVDERVREALEEHNTREQTLIQDIDALRLALRECKLELAKTKKEASAAAAANSTKLAEAVHASKAVEQDILCRKDLEKEVERLKGDLKQADIRLDSLSADLAQKNKMVDKIAELQRTTGEAQEGLRAANDRFNEEVMRMNADVANAEDALEKSSRECRRLEAAVDDAIADKEQAQALVEAERTEVKRLSLAAVSTETALTEAKSKVEGLARQLKNVQQRVEASEGLERDLKRLGQEAEEMHQKSHRVLDEKKREMEAYRSRVEEGEALSRKLRGSLAEAEGRALQEKGAAERLMLRVSSLEGQVLEGKAALASIEADRSAILSELTATREAAARAEELKAAITESTSREEALRVEMAATRNALEAVEASLERERHVSSETRTDLVKRAEGAETRCESLQSSTKEVTQKLRDTEQRFHKELEKSKERETEMWAQLQQVSSNFAEAANSKKEGETSFDAKLGDLEKHLNKTEKQLLGSQAECVRIKEAAQREVKEKEAELESLRERLSRKKDKFAAQKLSLEQEIKTLTDKLSEGRVVEEGIRARCREVSEREEEARNKLTVLQNARIAAEQEIAAARAEAAGLKNQLHDLRTRFDDESARLREDVEVSRTRFTAAASKDEAERRVLEESRQEAEARCAVLQDTTNRLEGDLARLTAQVAAGSMDPDAPRGGDSQEITGLKFKVVECQGEIQQLSSRVSSLTEEKSELEERQEQEKLRYSQLEAASIQSRQGYDRVKEENEGNKRLASAAQEEAQEWKTKFEAERVLRRELNAKILDMQGSIRVLCRLRPLQEAEVLVIERGKEYEDPMANITYPDVDRLTFWGVPYQFDYVFGPGTKQAQVFDEVQPMVASALEGYRVCVFAYGQTGSGKTYTMEGPKSDRGVNFRALGELFSLSNQDHTKEFQFRVSMLEVYNESIKDLFVEPGRPAAAANKHDVRLDKKGRVYVEGLVECEVETLEEVEELVVLGGRNRTVGNNNVNEHSSRSHLVLQVHITSTDVATGYVQHGKLNLIDLAGSERIKSTAAEGQQLKEAQNINRSLSALGDVINSLGSGSKHVPYRNSKLTFLLQDSLSSNAKVLMFVNINPAPQSQGESSCSLNFAKRCRSVQLGTSRRLGGR</sequence>
<dbReference type="PANTHER" id="PTHR47972">
    <property type="entry name" value="KINESIN-LIKE PROTEIN KLP-3"/>
    <property type="match status" value="1"/>
</dbReference>
<dbReference type="SUPFAM" id="SSF52540">
    <property type="entry name" value="P-loop containing nucleoside triphosphate hydrolases"/>
    <property type="match status" value="1"/>
</dbReference>
<dbReference type="GO" id="GO:0007018">
    <property type="term" value="P:microtubule-based movement"/>
    <property type="evidence" value="ECO:0007669"/>
    <property type="project" value="InterPro"/>
</dbReference>
<dbReference type="InterPro" id="IPR027417">
    <property type="entry name" value="P-loop_NTPase"/>
</dbReference>
<feature type="coiled-coil region" evidence="4">
    <location>
        <begin position="105"/>
        <end position="300"/>
    </location>
</feature>
<dbReference type="AlphaFoldDB" id="D7FVQ4"/>
<dbReference type="InterPro" id="IPR019821">
    <property type="entry name" value="Kinesin_motor_CS"/>
</dbReference>
<protein>
    <recommendedName>
        <fullName evidence="6">Kinesin motor domain-containing protein</fullName>
    </recommendedName>
</protein>
<evidence type="ECO:0000313" key="7">
    <source>
        <dbReference type="EMBL" id="CBJ31988.1"/>
    </source>
</evidence>
<feature type="domain" description="Kinesin motor" evidence="6">
    <location>
        <begin position="811"/>
        <end position="1137"/>
    </location>
</feature>
<dbReference type="STRING" id="2880.D7FVQ4"/>
<dbReference type="EMBL" id="FN649760">
    <property type="protein sequence ID" value="CBJ31988.1"/>
    <property type="molecule type" value="Genomic_DNA"/>
</dbReference>
<dbReference type="InterPro" id="IPR036961">
    <property type="entry name" value="Kinesin_motor_dom_sf"/>
</dbReference>
<dbReference type="OrthoDB" id="3176171at2759"/>
<dbReference type="Gene3D" id="3.40.850.10">
    <property type="entry name" value="Kinesin motor domain"/>
    <property type="match status" value="1"/>
</dbReference>
<proteinExistence type="inferred from homology"/>
<evidence type="ECO:0000256" key="4">
    <source>
        <dbReference type="SAM" id="Coils"/>
    </source>
</evidence>
<dbReference type="Pfam" id="PF00225">
    <property type="entry name" value="Kinesin"/>
    <property type="match status" value="1"/>
</dbReference>
<dbReference type="GO" id="GO:0005524">
    <property type="term" value="F:ATP binding"/>
    <property type="evidence" value="ECO:0007669"/>
    <property type="project" value="UniProtKB-UniRule"/>
</dbReference>
<name>D7FVQ4_ECTSI</name>
<feature type="coiled-coil region" evidence="4">
    <location>
        <begin position="714"/>
        <end position="783"/>
    </location>
</feature>
<evidence type="ECO:0000313" key="8">
    <source>
        <dbReference type="Proteomes" id="UP000002630"/>
    </source>
</evidence>
<feature type="binding site" evidence="3">
    <location>
        <begin position="895"/>
        <end position="902"/>
    </location>
    <ligand>
        <name>ATP</name>
        <dbReference type="ChEBI" id="CHEBI:30616"/>
    </ligand>
</feature>
<accession>D7FVQ4</accession>
<dbReference type="PRINTS" id="PR00380">
    <property type="entry name" value="KINESINHEAVY"/>
</dbReference>
<reference evidence="7 8" key="1">
    <citation type="journal article" date="2010" name="Nature">
        <title>The Ectocarpus genome and the independent evolution of multicellularity in brown algae.</title>
        <authorList>
            <person name="Cock J.M."/>
            <person name="Sterck L."/>
            <person name="Rouze P."/>
            <person name="Scornet D."/>
            <person name="Allen A.E."/>
            <person name="Amoutzias G."/>
            <person name="Anthouard V."/>
            <person name="Artiguenave F."/>
            <person name="Aury J.M."/>
            <person name="Badger J.H."/>
            <person name="Beszteri B."/>
            <person name="Billiau K."/>
            <person name="Bonnet E."/>
            <person name="Bothwell J.H."/>
            <person name="Bowler C."/>
            <person name="Boyen C."/>
            <person name="Brownlee C."/>
            <person name="Carrano C.J."/>
            <person name="Charrier B."/>
            <person name="Cho G.Y."/>
            <person name="Coelho S.M."/>
            <person name="Collen J."/>
            <person name="Corre E."/>
            <person name="Da Silva C."/>
            <person name="Delage L."/>
            <person name="Delaroque N."/>
            <person name="Dittami S.M."/>
            <person name="Doulbeau S."/>
            <person name="Elias M."/>
            <person name="Farnham G."/>
            <person name="Gachon C.M."/>
            <person name="Gschloessl B."/>
            <person name="Heesch S."/>
            <person name="Jabbari K."/>
            <person name="Jubin C."/>
            <person name="Kawai H."/>
            <person name="Kimura K."/>
            <person name="Kloareg B."/>
            <person name="Kupper F.C."/>
            <person name="Lang D."/>
            <person name="Le Bail A."/>
            <person name="Leblanc C."/>
            <person name="Lerouge P."/>
            <person name="Lohr M."/>
            <person name="Lopez P.J."/>
            <person name="Martens C."/>
            <person name="Maumus F."/>
            <person name="Michel G."/>
            <person name="Miranda-Saavedra D."/>
            <person name="Morales J."/>
            <person name="Moreau H."/>
            <person name="Motomura T."/>
            <person name="Nagasato C."/>
            <person name="Napoli C.A."/>
            <person name="Nelson D.R."/>
            <person name="Nyvall-Collen P."/>
            <person name="Peters A.F."/>
            <person name="Pommier C."/>
            <person name="Potin P."/>
            <person name="Poulain J."/>
            <person name="Quesneville H."/>
            <person name="Read B."/>
            <person name="Rensing S.A."/>
            <person name="Ritter A."/>
            <person name="Rousvoal S."/>
            <person name="Samanta M."/>
            <person name="Samson G."/>
            <person name="Schroeder D.C."/>
            <person name="Segurens B."/>
            <person name="Strittmatter M."/>
            <person name="Tonon T."/>
            <person name="Tregear J.W."/>
            <person name="Valentin K."/>
            <person name="von Dassow P."/>
            <person name="Yamagishi T."/>
            <person name="Van de Peer Y."/>
            <person name="Wincker P."/>
        </authorList>
    </citation>
    <scope>NUCLEOTIDE SEQUENCE [LARGE SCALE GENOMIC DNA]</scope>
    <source>
        <strain evidence="8">Ec32 / CCAP1310/4</strain>
    </source>
</reference>
<evidence type="ECO:0000256" key="5">
    <source>
        <dbReference type="SAM" id="MobiDB-lite"/>
    </source>
</evidence>
<keyword evidence="3" id="KW-0505">Motor protein</keyword>
<feature type="region of interest" description="Disordered" evidence="5">
    <location>
        <begin position="1"/>
        <end position="24"/>
    </location>
</feature>
<keyword evidence="1 3" id="KW-0547">Nucleotide-binding</keyword>
<evidence type="ECO:0000256" key="1">
    <source>
        <dbReference type="ARBA" id="ARBA00022741"/>
    </source>
</evidence>
<dbReference type="InterPro" id="IPR027640">
    <property type="entry name" value="Kinesin-like_fam"/>
</dbReference>
<dbReference type="SMART" id="SM00129">
    <property type="entry name" value="KISc"/>
    <property type="match status" value="1"/>
</dbReference>
<evidence type="ECO:0000256" key="2">
    <source>
        <dbReference type="ARBA" id="ARBA00022840"/>
    </source>
</evidence>
<keyword evidence="8" id="KW-1185">Reference proteome</keyword>
<evidence type="ECO:0000259" key="6">
    <source>
        <dbReference type="PROSITE" id="PS50067"/>
    </source>
</evidence>
<feature type="coiled-coil region" evidence="4">
    <location>
        <begin position="491"/>
        <end position="681"/>
    </location>
</feature>
<dbReference type="InterPro" id="IPR001752">
    <property type="entry name" value="Kinesin_motor_dom"/>
</dbReference>
<gene>
    <name evidence="7" type="ORF">Esi_0298_0023</name>
</gene>
<keyword evidence="4" id="KW-0175">Coiled coil</keyword>
<keyword evidence="2 3" id="KW-0067">ATP-binding</keyword>
<dbReference type="PROSITE" id="PS50067">
    <property type="entry name" value="KINESIN_MOTOR_2"/>
    <property type="match status" value="1"/>
</dbReference>
<dbReference type="GO" id="GO:0003777">
    <property type="term" value="F:microtubule motor activity"/>
    <property type="evidence" value="ECO:0007669"/>
    <property type="project" value="InterPro"/>
</dbReference>
<evidence type="ECO:0000256" key="3">
    <source>
        <dbReference type="PROSITE-ProRule" id="PRU00283"/>
    </source>
</evidence>
<dbReference type="InParanoid" id="D7FVQ4"/>